<gene>
    <name evidence="1" type="ORF">LCGC14_1012950</name>
</gene>
<reference evidence="1" key="1">
    <citation type="journal article" date="2015" name="Nature">
        <title>Complex archaea that bridge the gap between prokaryotes and eukaryotes.</title>
        <authorList>
            <person name="Spang A."/>
            <person name="Saw J.H."/>
            <person name="Jorgensen S.L."/>
            <person name="Zaremba-Niedzwiedzka K."/>
            <person name="Martijn J."/>
            <person name="Lind A.E."/>
            <person name="van Eijk R."/>
            <person name="Schleper C."/>
            <person name="Guy L."/>
            <person name="Ettema T.J."/>
        </authorList>
    </citation>
    <scope>NUCLEOTIDE SEQUENCE</scope>
</reference>
<dbReference type="EMBL" id="LAZR01003992">
    <property type="protein sequence ID" value="KKN12796.1"/>
    <property type="molecule type" value="Genomic_DNA"/>
</dbReference>
<proteinExistence type="predicted"/>
<protein>
    <submittedName>
        <fullName evidence="1">Uncharacterized protein</fullName>
    </submittedName>
</protein>
<sequence length="71" mass="7763">MQPDDTSTGIKHKCSMKGCPEWTTRLIGEQAVCTKHFLQGYGRLPGMELPGAKKEAAPVYVSKKDKAKAGR</sequence>
<comment type="caution">
    <text evidence="1">The sequence shown here is derived from an EMBL/GenBank/DDBJ whole genome shotgun (WGS) entry which is preliminary data.</text>
</comment>
<dbReference type="AlphaFoldDB" id="A0A0F9QI38"/>
<name>A0A0F9QI38_9ZZZZ</name>
<evidence type="ECO:0000313" key="1">
    <source>
        <dbReference type="EMBL" id="KKN12796.1"/>
    </source>
</evidence>
<accession>A0A0F9QI38</accession>
<organism evidence="1">
    <name type="scientific">marine sediment metagenome</name>
    <dbReference type="NCBI Taxonomy" id="412755"/>
    <lineage>
        <taxon>unclassified sequences</taxon>
        <taxon>metagenomes</taxon>
        <taxon>ecological metagenomes</taxon>
    </lineage>
</organism>